<dbReference type="InterPro" id="IPR046867">
    <property type="entry name" value="AldOxase/xan_DH_MoCoBD2"/>
</dbReference>
<dbReference type="GO" id="GO:0016491">
    <property type="term" value="F:oxidoreductase activity"/>
    <property type="evidence" value="ECO:0007669"/>
    <property type="project" value="InterPro"/>
</dbReference>
<reference evidence="2 3" key="1">
    <citation type="submission" date="2020-10" db="EMBL/GenBank/DDBJ databases">
        <title>Complete genome sequence of Paludibaculum fermentans P105T, a facultatively anaerobic acidobacterium capable of dissimilatory Fe(III) reduction.</title>
        <authorList>
            <person name="Dedysh S.N."/>
            <person name="Beletsky A.V."/>
            <person name="Kulichevskaya I.S."/>
            <person name="Mardanov A.V."/>
            <person name="Ravin N.V."/>
        </authorList>
    </citation>
    <scope>NUCLEOTIDE SEQUENCE [LARGE SCALE GENOMIC DNA]</scope>
    <source>
        <strain evidence="2 3">P105</strain>
    </source>
</reference>
<dbReference type="InterPro" id="IPR037165">
    <property type="entry name" value="AldOxase/xan_DH_Mopterin-bd_sf"/>
</dbReference>
<dbReference type="Pfam" id="PF20256">
    <property type="entry name" value="MoCoBD_2"/>
    <property type="match status" value="2"/>
</dbReference>
<dbReference type="Pfam" id="PF02738">
    <property type="entry name" value="MoCoBD_1"/>
    <property type="match status" value="1"/>
</dbReference>
<dbReference type="RefSeq" id="WP_194447911.1">
    <property type="nucleotide sequence ID" value="NZ_CP063849.1"/>
</dbReference>
<name>A0A7S7SHS7_PALFE</name>
<organism evidence="2 3">
    <name type="scientific">Paludibaculum fermentans</name>
    <dbReference type="NCBI Taxonomy" id="1473598"/>
    <lineage>
        <taxon>Bacteria</taxon>
        <taxon>Pseudomonadati</taxon>
        <taxon>Acidobacteriota</taxon>
        <taxon>Terriglobia</taxon>
        <taxon>Bryobacterales</taxon>
        <taxon>Bryobacteraceae</taxon>
        <taxon>Paludibaculum</taxon>
    </lineage>
</organism>
<dbReference type="PANTHER" id="PTHR47495">
    <property type="entry name" value="ALDEHYDE DEHYDROGENASE"/>
    <property type="match status" value="1"/>
</dbReference>
<evidence type="ECO:0000259" key="1">
    <source>
        <dbReference type="SMART" id="SM01008"/>
    </source>
</evidence>
<dbReference type="Gene3D" id="3.30.365.10">
    <property type="entry name" value="Aldehyde oxidase/xanthine dehydrogenase, molybdopterin binding domain"/>
    <property type="match status" value="4"/>
</dbReference>
<dbReference type="InterPro" id="IPR008274">
    <property type="entry name" value="AldOxase/xan_DH_MoCoBD1"/>
</dbReference>
<evidence type="ECO:0000313" key="3">
    <source>
        <dbReference type="Proteomes" id="UP000593892"/>
    </source>
</evidence>
<dbReference type="EMBL" id="CP063849">
    <property type="protein sequence ID" value="QOY86242.1"/>
    <property type="molecule type" value="Genomic_DNA"/>
</dbReference>
<proteinExistence type="predicted"/>
<dbReference type="SMART" id="SM01008">
    <property type="entry name" value="Ald_Xan_dh_C"/>
    <property type="match status" value="1"/>
</dbReference>
<evidence type="ECO:0000313" key="2">
    <source>
        <dbReference type="EMBL" id="QOY86242.1"/>
    </source>
</evidence>
<accession>A0A7S7SHS7</accession>
<dbReference type="Proteomes" id="UP000593892">
    <property type="component" value="Chromosome"/>
</dbReference>
<dbReference type="PANTHER" id="PTHR47495:SF1">
    <property type="entry name" value="BLL3820 PROTEIN"/>
    <property type="match status" value="1"/>
</dbReference>
<gene>
    <name evidence="2" type="ORF">IRI77_25995</name>
</gene>
<dbReference type="KEGG" id="pfer:IRI77_25995"/>
<dbReference type="InterPro" id="IPR052516">
    <property type="entry name" value="N-heterocyclic_Hydroxylase"/>
</dbReference>
<dbReference type="InterPro" id="IPR000674">
    <property type="entry name" value="Ald_Oxase/Xan_DH_a/b"/>
</dbReference>
<keyword evidence="3" id="KW-1185">Reference proteome</keyword>
<sequence>MAENDLLLAEYKRRDFLKLLGSGSLLTLSIQGAEPPVRLRMAPDGLVDAFTGKIEMGQGARTLLAQAIAEELRLPVERIRLTMADTDLVPDDGGTWASLTSPETVPAVRKDAAAFAGHSLTEPRDWKVLGQSVPPLHGRAAVTGSLQYCGDLHVENMRHGCIVRPDAYRARLESFDDSAARAIPGVQVVRDGDLLGVVAPDRQTALEAARLVQAKWKPEPLPSLDEMRETFRTKSIEPVEVKDTRYPPLIRQGDTEAALAKAHRRLHSTYWLPPIAHVALEPRAAIAEWRDGTLVVRCGKQAPFLVRAELAKAFGVPESKVRIIVTMPGGGFGGKQRGECELEAARLAKAAQAPVRLAWTREEEFWVAYSRPAALVDVESGVDAAGRLSAWRFRNYNAGAPGIKPPYVIADMSNEFWRSETPLRQGSYRALAATANNFARESHVDEWAHELKQDPLEFRLANIDDARLKEALEKGAALFGWGRRKLGNGRGFGLACNLEKLARLALFVETEGAAKQLRVVRLVAVGDFGAALNPDNLKNQMQGAIIQGLGGALWEQLRFDGSRQLTRRLSQYRVPRFQDVPDLRVEIIDRREIPAAGAGESSIALPAPALANALYAATGVRPHALPLTT</sequence>
<dbReference type="AlphaFoldDB" id="A0A7S7SHS7"/>
<protein>
    <submittedName>
        <fullName evidence="2">Xanthine dehydrogenase family protein molybdopterin-binding subunit</fullName>
    </submittedName>
</protein>
<dbReference type="Gene3D" id="3.90.1170.50">
    <property type="entry name" value="Aldehyde oxidase/xanthine dehydrogenase, a/b hammerhead"/>
    <property type="match status" value="2"/>
</dbReference>
<feature type="domain" description="Aldehyde oxidase/xanthine dehydrogenase a/b hammerhead" evidence="1">
    <location>
        <begin position="143"/>
        <end position="220"/>
    </location>
</feature>
<dbReference type="SUPFAM" id="SSF56003">
    <property type="entry name" value="Molybdenum cofactor-binding domain"/>
    <property type="match status" value="2"/>
</dbReference>